<dbReference type="Proteomes" id="UP001200642">
    <property type="component" value="Unassembled WGS sequence"/>
</dbReference>
<evidence type="ECO:0000313" key="2">
    <source>
        <dbReference type="Proteomes" id="UP001200642"/>
    </source>
</evidence>
<dbReference type="EMBL" id="JAIRBC010000022">
    <property type="protein sequence ID" value="MCG2461939.1"/>
    <property type="molecule type" value="Genomic_DNA"/>
</dbReference>
<dbReference type="AlphaFoldDB" id="A0AAE3JQJ6"/>
<evidence type="ECO:0000313" key="1">
    <source>
        <dbReference type="EMBL" id="MCG2461939.1"/>
    </source>
</evidence>
<dbReference type="RefSeq" id="WP_317903082.1">
    <property type="nucleotide sequence ID" value="NZ_JAIRBC010000022.1"/>
</dbReference>
<protein>
    <submittedName>
        <fullName evidence="1">Uncharacterized protein</fullName>
    </submittedName>
</protein>
<organism evidence="1 2">
    <name type="scientific">Cerina litoralis</name>
    <dbReference type="NCBI Taxonomy" id="2874477"/>
    <lineage>
        <taxon>Bacteria</taxon>
        <taxon>Pseudomonadati</taxon>
        <taxon>Bacteroidota</taxon>
        <taxon>Flavobacteriia</taxon>
        <taxon>Flavobacteriales</taxon>
        <taxon>Flavobacteriaceae</taxon>
        <taxon>Cerina</taxon>
    </lineage>
</organism>
<keyword evidence="2" id="KW-1185">Reference proteome</keyword>
<comment type="caution">
    <text evidence="1">The sequence shown here is derived from an EMBL/GenBank/DDBJ whole genome shotgun (WGS) entry which is preliminary data.</text>
</comment>
<gene>
    <name evidence="1" type="ORF">K8352_14360</name>
</gene>
<reference evidence="1" key="1">
    <citation type="submission" date="2023-02" db="EMBL/GenBank/DDBJ databases">
        <title>Genome of Flavobacteriaceae gen. nov. sp. strain F89.</title>
        <authorList>
            <person name="Wang Y."/>
        </authorList>
    </citation>
    <scope>NUCLEOTIDE SEQUENCE</scope>
    <source>
        <strain evidence="1">F89</strain>
    </source>
</reference>
<proteinExistence type="predicted"/>
<name>A0AAE3JQJ6_9FLAO</name>
<accession>A0AAE3JQJ6</accession>
<sequence>MKTYPILFAVLFMGSYAAAQKPHKVKESIANEINSHPFLNNESAEGKPFNISKQDGLVRLYKFKNSRIKKALSFTTPRNRAKLV</sequence>